<accession>A0ABD8AKL0</accession>
<reference evidence="1 2" key="1">
    <citation type="submission" date="2024-02" db="EMBL/GenBank/DDBJ databases">
        <title>Complete sequences of two Paenibacillus sp. strains and one Lysinibacillus strain isolated from the environment on STAA medium highlight biotechnological potential.</title>
        <authorList>
            <person name="Attere S.A."/>
            <person name="Piche L.C."/>
            <person name="Intertaglia L."/>
            <person name="Lami R."/>
            <person name="Charette S.J."/>
            <person name="Vincent A.T."/>
        </authorList>
    </citation>
    <scope>NUCLEOTIDE SEQUENCE [LARGE SCALE GENOMIC DNA]</scope>
    <source>
        <strain evidence="1 2">Y5S-7</strain>
    </source>
</reference>
<dbReference type="AlphaFoldDB" id="A0ABD8AKL0"/>
<dbReference type="EMBL" id="CP145892">
    <property type="protein sequence ID" value="WWP18074.1"/>
    <property type="molecule type" value="Genomic_DNA"/>
</dbReference>
<evidence type="ECO:0000313" key="1">
    <source>
        <dbReference type="EMBL" id="WWP18074.1"/>
    </source>
</evidence>
<organism evidence="1 2">
    <name type="scientific">Paenibacillus amylolyticus</name>
    <dbReference type="NCBI Taxonomy" id="1451"/>
    <lineage>
        <taxon>Bacteria</taxon>
        <taxon>Bacillati</taxon>
        <taxon>Bacillota</taxon>
        <taxon>Bacilli</taxon>
        <taxon>Bacillales</taxon>
        <taxon>Paenibacillaceae</taxon>
        <taxon>Paenibacillus</taxon>
    </lineage>
</organism>
<gene>
    <name evidence="1" type="ORF">V6668_16260</name>
</gene>
<dbReference type="Proteomes" id="UP001364764">
    <property type="component" value="Chromosome"/>
</dbReference>
<sequence length="174" mass="20703">MIYWSMQTLEVWKQAQETGYLEGSSEHLMFPKQYIWMMEQMKTILPNYKGEYPIWLWIKKPDMRSTGHFEGGTKCVRLTIDLKETDVLISDLDRWNLVLNNGFCSDNEHEEGEFNKGILEMTKEESWERIFDLNRAVDVNWTGNGAWLQGTTGRIYLEKVKRVEQYISRKSKLY</sequence>
<dbReference type="RefSeq" id="WP_338706114.1">
    <property type="nucleotide sequence ID" value="NZ_CP145892.1"/>
</dbReference>
<proteinExistence type="predicted"/>
<name>A0ABD8AKL0_PAEAM</name>
<dbReference type="InterPro" id="IPR024211">
    <property type="entry name" value="DUF3841"/>
</dbReference>
<dbReference type="Pfam" id="PF12952">
    <property type="entry name" value="DUF3841"/>
    <property type="match status" value="1"/>
</dbReference>
<dbReference type="GeneID" id="93477051"/>
<protein>
    <submittedName>
        <fullName evidence="1">DUF3841 domain-containing protein</fullName>
    </submittedName>
</protein>
<evidence type="ECO:0000313" key="2">
    <source>
        <dbReference type="Proteomes" id="UP001364764"/>
    </source>
</evidence>